<dbReference type="AlphaFoldDB" id="A0A3A8PK38"/>
<dbReference type="Gene3D" id="3.30.420.10">
    <property type="entry name" value="Ribonuclease H-like superfamily/Ribonuclease H"/>
    <property type="match status" value="1"/>
</dbReference>
<comment type="caution">
    <text evidence="2">The sequence shown here is derived from an EMBL/GenBank/DDBJ whole genome shotgun (WGS) entry which is preliminary data.</text>
</comment>
<evidence type="ECO:0000259" key="1">
    <source>
        <dbReference type="PROSITE" id="PS50994"/>
    </source>
</evidence>
<dbReference type="PANTHER" id="PTHR46889:SF5">
    <property type="entry name" value="INTEGRASE PROTEIN"/>
    <property type="match status" value="1"/>
</dbReference>
<dbReference type="InterPro" id="IPR001584">
    <property type="entry name" value="Integrase_cat-core"/>
</dbReference>
<dbReference type="InterPro" id="IPR036397">
    <property type="entry name" value="RNaseH_sf"/>
</dbReference>
<dbReference type="EMBL" id="RAWM01000262">
    <property type="protein sequence ID" value="RKH56747.1"/>
    <property type="molecule type" value="Genomic_DNA"/>
</dbReference>
<dbReference type="Proteomes" id="UP000282656">
    <property type="component" value="Unassembled WGS sequence"/>
</dbReference>
<organism evidence="2 3">
    <name type="scientific">Corallococcus interemptor</name>
    <dbReference type="NCBI Taxonomy" id="2316720"/>
    <lineage>
        <taxon>Bacteria</taxon>
        <taxon>Pseudomonadati</taxon>
        <taxon>Myxococcota</taxon>
        <taxon>Myxococcia</taxon>
        <taxon>Myxococcales</taxon>
        <taxon>Cystobacterineae</taxon>
        <taxon>Myxococcaceae</taxon>
        <taxon>Corallococcus</taxon>
    </lineage>
</organism>
<dbReference type="OrthoDB" id="9766656at2"/>
<dbReference type="Pfam" id="PF00665">
    <property type="entry name" value="rve"/>
    <property type="match status" value="1"/>
</dbReference>
<dbReference type="GO" id="GO:0015074">
    <property type="term" value="P:DNA integration"/>
    <property type="evidence" value="ECO:0007669"/>
    <property type="project" value="InterPro"/>
</dbReference>
<dbReference type="SUPFAM" id="SSF53098">
    <property type="entry name" value="Ribonuclease H-like"/>
    <property type="match status" value="1"/>
</dbReference>
<dbReference type="PROSITE" id="PS50994">
    <property type="entry name" value="INTEGRASE"/>
    <property type="match status" value="1"/>
</dbReference>
<feature type="domain" description="Integrase catalytic" evidence="1">
    <location>
        <begin position="117"/>
        <end position="282"/>
    </location>
</feature>
<dbReference type="InterPro" id="IPR048020">
    <property type="entry name" value="Transpos_IS3"/>
</dbReference>
<dbReference type="PANTHER" id="PTHR46889">
    <property type="entry name" value="TRANSPOSASE INSF FOR INSERTION SEQUENCE IS3B-RELATED"/>
    <property type="match status" value="1"/>
</dbReference>
<evidence type="ECO:0000313" key="3">
    <source>
        <dbReference type="Proteomes" id="UP000282656"/>
    </source>
</evidence>
<reference evidence="3" key="1">
    <citation type="submission" date="2018-09" db="EMBL/GenBank/DDBJ databases">
        <authorList>
            <person name="Livingstone P.G."/>
            <person name="Whitworth D.E."/>
        </authorList>
    </citation>
    <scope>NUCLEOTIDE SEQUENCE [LARGE SCALE GENOMIC DNA]</scope>
    <source>
        <strain evidence="3">AB047A</strain>
    </source>
</reference>
<dbReference type="InterPro" id="IPR050900">
    <property type="entry name" value="Transposase_IS3/IS150/IS904"/>
</dbReference>
<name>A0A3A8PK38_9BACT</name>
<gene>
    <name evidence="2" type="ORF">D7X96_38985</name>
</gene>
<protein>
    <submittedName>
        <fullName evidence="2">IS3 family transposase</fullName>
    </submittedName>
</protein>
<proteinExistence type="predicted"/>
<sequence length="334" mass="37540">MAVALQAVDELGVAPVCQALGLPRATFYRQVRPKHGPVHKPRPPRALPPEQRAEVLAVLHEPRFQDAAPAEVYAQLLDEGRYLCSERTMYRVLAENHEVRERRNQLRHPNHPVPQLHATQPNELWSWDITKLHGPAKWTYFYLYVVLDVFSRYVVGWMVAHRESAALAQKLLATTCERQGVAPGQLTIHADRGSSMTSKPVALLMADLGVTKTHSRPHVSNDNPFSEAHFKTLKYRPDFPRRFGCLQDARGFCGDFFGWYNQEHHHAGLGLLTPHDVHHGLAARRIAARAAVLSAAYAAHPERFPRGPPKPQTLPSAVWINNPARLANSLEVAQ</sequence>
<accession>A0A3A8PK38</accession>
<keyword evidence="3" id="KW-1185">Reference proteome</keyword>
<dbReference type="NCBIfam" id="NF033516">
    <property type="entry name" value="transpos_IS3"/>
    <property type="match status" value="1"/>
</dbReference>
<dbReference type="GO" id="GO:0003676">
    <property type="term" value="F:nucleic acid binding"/>
    <property type="evidence" value="ECO:0007669"/>
    <property type="project" value="InterPro"/>
</dbReference>
<evidence type="ECO:0000313" key="2">
    <source>
        <dbReference type="EMBL" id="RKH56747.1"/>
    </source>
</evidence>
<dbReference type="InterPro" id="IPR012337">
    <property type="entry name" value="RNaseH-like_sf"/>
</dbReference>